<evidence type="ECO:0000313" key="3">
    <source>
        <dbReference type="Proteomes" id="UP000829196"/>
    </source>
</evidence>
<dbReference type="Pfam" id="PF07727">
    <property type="entry name" value="RVT_2"/>
    <property type="match status" value="1"/>
</dbReference>
<name>A0A8T3CA83_DENNO</name>
<gene>
    <name evidence="2" type="ORF">KFK09_001214</name>
</gene>
<organism evidence="2 3">
    <name type="scientific">Dendrobium nobile</name>
    <name type="common">Orchid</name>
    <dbReference type="NCBI Taxonomy" id="94219"/>
    <lineage>
        <taxon>Eukaryota</taxon>
        <taxon>Viridiplantae</taxon>
        <taxon>Streptophyta</taxon>
        <taxon>Embryophyta</taxon>
        <taxon>Tracheophyta</taxon>
        <taxon>Spermatophyta</taxon>
        <taxon>Magnoliopsida</taxon>
        <taxon>Liliopsida</taxon>
        <taxon>Asparagales</taxon>
        <taxon>Orchidaceae</taxon>
        <taxon>Epidendroideae</taxon>
        <taxon>Malaxideae</taxon>
        <taxon>Dendrobiinae</taxon>
        <taxon>Dendrobium</taxon>
    </lineage>
</organism>
<dbReference type="PANTHER" id="PTHR11439">
    <property type="entry name" value="GAG-POL-RELATED RETROTRANSPOSON"/>
    <property type="match status" value="1"/>
</dbReference>
<dbReference type="PANTHER" id="PTHR11439:SF524">
    <property type="entry name" value="RNA-DIRECTED DNA POLYMERASE, PROTEIN KINASE RLK-PELLE-DLSV FAMILY"/>
    <property type="match status" value="1"/>
</dbReference>
<comment type="caution">
    <text evidence="2">The sequence shown here is derived from an EMBL/GenBank/DDBJ whole genome shotgun (WGS) entry which is preliminary data.</text>
</comment>
<keyword evidence="3" id="KW-1185">Reference proteome</keyword>
<reference evidence="2" key="1">
    <citation type="journal article" date="2022" name="Front. Genet.">
        <title>Chromosome-Scale Assembly of the Dendrobium nobile Genome Provides Insights Into the Molecular Mechanism of the Biosynthesis of the Medicinal Active Ingredient of Dendrobium.</title>
        <authorList>
            <person name="Xu Q."/>
            <person name="Niu S.-C."/>
            <person name="Li K.-L."/>
            <person name="Zheng P.-J."/>
            <person name="Zhang X.-J."/>
            <person name="Jia Y."/>
            <person name="Liu Y."/>
            <person name="Niu Y.-X."/>
            <person name="Yu L.-H."/>
            <person name="Chen D.-F."/>
            <person name="Zhang G.-Q."/>
        </authorList>
    </citation>
    <scope>NUCLEOTIDE SEQUENCE</scope>
    <source>
        <tissue evidence="2">Leaf</tissue>
    </source>
</reference>
<dbReference type="InterPro" id="IPR013103">
    <property type="entry name" value="RVT_2"/>
</dbReference>
<dbReference type="EMBL" id="JAGYWB010000002">
    <property type="protein sequence ID" value="KAI0528672.1"/>
    <property type="molecule type" value="Genomic_DNA"/>
</dbReference>
<protein>
    <recommendedName>
        <fullName evidence="1">Reverse transcriptase Ty1/copia-type domain-containing protein</fullName>
    </recommendedName>
</protein>
<evidence type="ECO:0000259" key="1">
    <source>
        <dbReference type="Pfam" id="PF07727"/>
    </source>
</evidence>
<sequence>MQILIYVDDILLTGNSTIELTRLLSNLHERFQMRNLGSLAHFLGIEAATTYYGTLLHQHQYANLILERAEMQNIKLASTPISYKPVLTPISENKFSNPQLYWHLIKSLQYLTLTLPDIQFAVHQLSQHMANPLNSNFDTLKRILRYIQGTINIKIPLYKDDLTLQGFVDTD</sequence>
<evidence type="ECO:0000313" key="2">
    <source>
        <dbReference type="EMBL" id="KAI0528672.1"/>
    </source>
</evidence>
<accession>A0A8T3CA83</accession>
<proteinExistence type="predicted"/>
<dbReference type="AlphaFoldDB" id="A0A8T3CA83"/>
<feature type="domain" description="Reverse transcriptase Ty1/copia-type" evidence="1">
    <location>
        <begin position="3"/>
        <end position="81"/>
    </location>
</feature>
<dbReference type="Proteomes" id="UP000829196">
    <property type="component" value="Unassembled WGS sequence"/>
</dbReference>
<dbReference type="OrthoDB" id="661132at2759"/>